<dbReference type="AlphaFoldDB" id="A0A834Y5C5"/>
<accession>A0A834Y5C5</accession>
<reference evidence="1 2" key="1">
    <citation type="submission" date="2020-08" db="EMBL/GenBank/DDBJ databases">
        <title>Aphidius gifuensis genome sequencing and assembly.</title>
        <authorList>
            <person name="Du Z."/>
        </authorList>
    </citation>
    <scope>NUCLEOTIDE SEQUENCE [LARGE SCALE GENOMIC DNA]</scope>
    <source>
        <strain evidence="1">YNYX2018</strain>
        <tissue evidence="1">Adults</tissue>
    </source>
</reference>
<keyword evidence="2" id="KW-1185">Reference proteome</keyword>
<evidence type="ECO:0000313" key="2">
    <source>
        <dbReference type="Proteomes" id="UP000639338"/>
    </source>
</evidence>
<sequence>MTESQNRQVFKRKYKTWKYNNDKPIPYRTRLTYTSHPEITCVNDGMNNFEYQDDPVSSPAVNEDSFEVISDDSSDTPDNSYNNDYYENILMNDEEIDLRIESVELSFENLQEIMNDDPLYDISDEEDNIDDTVIDNLDLNSIESGFVYSAKMIYGCNLPVDLVQSIHFINYSKSLRPGYEPPAVNKLSNDLLLDLHDHVEATAKCSNTDGRIWAFIKISNCNCRAFCNDHCNAHYYAVIKKCNFSAVFRIPEVNLSRIYACTISNDVIAIDVKNIISVCFYMKIEYNNNNLMYLAKPINVIKIE</sequence>
<dbReference type="EMBL" id="JACMRX010000001">
    <property type="protein sequence ID" value="KAF7998455.1"/>
    <property type="molecule type" value="Genomic_DNA"/>
</dbReference>
<dbReference type="OrthoDB" id="7701087at2759"/>
<name>A0A834Y5C5_APHGI</name>
<organism evidence="1 2">
    <name type="scientific">Aphidius gifuensis</name>
    <name type="common">Parasitoid wasp</name>
    <dbReference type="NCBI Taxonomy" id="684658"/>
    <lineage>
        <taxon>Eukaryota</taxon>
        <taxon>Metazoa</taxon>
        <taxon>Ecdysozoa</taxon>
        <taxon>Arthropoda</taxon>
        <taxon>Hexapoda</taxon>
        <taxon>Insecta</taxon>
        <taxon>Pterygota</taxon>
        <taxon>Neoptera</taxon>
        <taxon>Endopterygota</taxon>
        <taxon>Hymenoptera</taxon>
        <taxon>Apocrita</taxon>
        <taxon>Ichneumonoidea</taxon>
        <taxon>Braconidae</taxon>
        <taxon>Aphidiinae</taxon>
        <taxon>Aphidius</taxon>
    </lineage>
</organism>
<gene>
    <name evidence="1" type="ORF">HCN44_010024</name>
</gene>
<dbReference type="Proteomes" id="UP000639338">
    <property type="component" value="Unassembled WGS sequence"/>
</dbReference>
<comment type="caution">
    <text evidence="1">The sequence shown here is derived from an EMBL/GenBank/DDBJ whole genome shotgun (WGS) entry which is preliminary data.</text>
</comment>
<protein>
    <submittedName>
        <fullName evidence="1">Uncharacterized protein</fullName>
    </submittedName>
</protein>
<proteinExistence type="predicted"/>
<evidence type="ECO:0000313" key="1">
    <source>
        <dbReference type="EMBL" id="KAF7998455.1"/>
    </source>
</evidence>